<dbReference type="AlphaFoldDB" id="W6AKK0"/>
<dbReference type="PATRIC" id="fig|1276257.3.peg.852"/>
<dbReference type="RefSeq" id="WP_025251375.1">
    <property type="nucleotide sequence ID" value="NZ_CP006934.1"/>
</dbReference>
<dbReference type="STRING" id="1276257.SSABA_v1c08400"/>
<gene>
    <name evidence="2" type="ORF">SSABA_v1c08400</name>
</gene>
<sequence length="233" mass="26614">MKPKTKANYQKFLFPTISANSIAKDNTVDYTKISKNSLKQGLIELFQVQLIFFRLFRISSLHLIIFLTSLLAIFGLSVGISLVIFLGFKMVDYWTWLTILGFTALGAGIGLAFGLNKANLKEYQKIFSNLNIFIYKLKQDDQTELNMFLFENIKTYKLNLTGILLANKDYVNSINKVAVKPNEEVTSKQFVNSKNTKNFIYQNAFILIDKNAIPTNSYLTTLELVNIYNKSLL</sequence>
<keyword evidence="1" id="KW-0812">Transmembrane</keyword>
<evidence type="ECO:0008006" key="4">
    <source>
        <dbReference type="Google" id="ProtNLM"/>
    </source>
</evidence>
<keyword evidence="3" id="KW-1185">Reference proteome</keyword>
<dbReference type="Proteomes" id="UP000019265">
    <property type="component" value="Chromosome"/>
</dbReference>
<evidence type="ECO:0000313" key="3">
    <source>
        <dbReference type="Proteomes" id="UP000019265"/>
    </source>
</evidence>
<feature type="transmembrane region" description="Helical" evidence="1">
    <location>
        <begin position="94"/>
        <end position="115"/>
    </location>
</feature>
<dbReference type="EMBL" id="CP006934">
    <property type="protein sequence ID" value="AHI54239.1"/>
    <property type="molecule type" value="Genomic_DNA"/>
</dbReference>
<feature type="transmembrane region" description="Helical" evidence="1">
    <location>
        <begin position="63"/>
        <end position="88"/>
    </location>
</feature>
<evidence type="ECO:0000313" key="2">
    <source>
        <dbReference type="EMBL" id="AHI54239.1"/>
    </source>
</evidence>
<reference evidence="2 3" key="1">
    <citation type="journal article" date="2014" name="Genome Biol. Evol.">
        <title>Molecular evolution of the substrate utilization strategies and putative virulence factors in mosquito-associated Spiroplasma species.</title>
        <authorList>
            <person name="Chang T.H."/>
            <person name="Lo W.S."/>
            <person name="Ku C."/>
            <person name="Chen L.L."/>
            <person name="Kuo C.H."/>
        </authorList>
    </citation>
    <scope>NUCLEOTIDE SEQUENCE [LARGE SCALE GENOMIC DNA]</scope>
    <source>
        <strain evidence="2">Ar-1343</strain>
    </source>
</reference>
<keyword evidence="1" id="KW-1133">Transmembrane helix</keyword>
<protein>
    <recommendedName>
        <fullName evidence="4">Transmembrane protein</fullName>
    </recommendedName>
</protein>
<dbReference type="KEGG" id="ssab:SSABA_v1c08400"/>
<keyword evidence="1" id="KW-0472">Membrane</keyword>
<name>W6AKK0_9MOLU</name>
<accession>W6AKK0</accession>
<evidence type="ECO:0000256" key="1">
    <source>
        <dbReference type="SAM" id="Phobius"/>
    </source>
</evidence>
<dbReference type="HOGENOM" id="CLU_1189315_0_0_14"/>
<organism evidence="2 3">
    <name type="scientific">Spiroplasma sabaudiense Ar-1343</name>
    <dbReference type="NCBI Taxonomy" id="1276257"/>
    <lineage>
        <taxon>Bacteria</taxon>
        <taxon>Bacillati</taxon>
        <taxon>Mycoplasmatota</taxon>
        <taxon>Mollicutes</taxon>
        <taxon>Entomoplasmatales</taxon>
        <taxon>Spiroplasmataceae</taxon>
        <taxon>Spiroplasma</taxon>
    </lineage>
</organism>
<proteinExistence type="predicted"/>